<dbReference type="Proteomes" id="UP000579812">
    <property type="component" value="Unassembled WGS sequence"/>
</dbReference>
<dbReference type="EMBL" id="JAAMOB010000016">
    <property type="protein sequence ID" value="KAF4103542.1"/>
    <property type="molecule type" value="Genomic_DNA"/>
</dbReference>
<feature type="region of interest" description="Disordered" evidence="1">
    <location>
        <begin position="379"/>
        <end position="628"/>
    </location>
</feature>
<dbReference type="InterPro" id="IPR019025">
    <property type="entry name" value="Cordon-bleu_ubiquitin_domain"/>
</dbReference>
<gene>
    <name evidence="3" type="ORF">G5714_016425</name>
</gene>
<dbReference type="GO" id="GO:0048471">
    <property type="term" value="C:perinuclear region of cytoplasm"/>
    <property type="evidence" value="ECO:0007669"/>
    <property type="project" value="TreeGrafter"/>
</dbReference>
<dbReference type="Gene3D" id="3.10.20.90">
    <property type="entry name" value="Phosphatidylinositol 3-kinase Catalytic Subunit, Chain A, domain 1"/>
    <property type="match status" value="1"/>
</dbReference>
<dbReference type="GO" id="GO:0005884">
    <property type="term" value="C:actin filament"/>
    <property type="evidence" value="ECO:0007669"/>
    <property type="project" value="TreeGrafter"/>
</dbReference>
<dbReference type="GO" id="GO:0030041">
    <property type="term" value="P:actin filament polymerization"/>
    <property type="evidence" value="ECO:0007669"/>
    <property type="project" value="TreeGrafter"/>
</dbReference>
<feature type="region of interest" description="Disordered" evidence="1">
    <location>
        <begin position="273"/>
        <end position="357"/>
    </location>
</feature>
<feature type="compositionally biased region" description="Polar residues" evidence="1">
    <location>
        <begin position="1151"/>
        <end position="1161"/>
    </location>
</feature>
<feature type="compositionally biased region" description="Basic and acidic residues" evidence="1">
    <location>
        <begin position="1117"/>
        <end position="1129"/>
    </location>
</feature>
<feature type="compositionally biased region" description="Basic and acidic residues" evidence="1">
    <location>
        <begin position="1293"/>
        <end position="1306"/>
    </location>
</feature>
<name>A0A7J6CCK7_9TELE</name>
<keyword evidence="4" id="KW-1185">Reference proteome</keyword>
<feature type="compositionally biased region" description="Basic and acidic residues" evidence="1">
    <location>
        <begin position="1182"/>
        <end position="1191"/>
    </location>
</feature>
<feature type="compositionally biased region" description="Pro residues" evidence="1">
    <location>
        <begin position="343"/>
        <end position="352"/>
    </location>
</feature>
<dbReference type="SMART" id="SM00246">
    <property type="entry name" value="WH2"/>
    <property type="match status" value="3"/>
</dbReference>
<comment type="caution">
    <text evidence="3">The sequence shown here is derived from an EMBL/GenBank/DDBJ whole genome shotgun (WGS) entry which is preliminary data.</text>
</comment>
<proteinExistence type="predicted"/>
<feature type="region of interest" description="Disordered" evidence="1">
    <location>
        <begin position="1233"/>
        <end position="1258"/>
    </location>
</feature>
<feature type="compositionally biased region" description="Polar residues" evidence="1">
    <location>
        <begin position="282"/>
        <end position="297"/>
    </location>
</feature>
<dbReference type="GO" id="GO:0044294">
    <property type="term" value="C:dendritic growth cone"/>
    <property type="evidence" value="ECO:0007669"/>
    <property type="project" value="TreeGrafter"/>
</dbReference>
<dbReference type="PROSITE" id="PS51082">
    <property type="entry name" value="WH2"/>
    <property type="match status" value="1"/>
</dbReference>
<dbReference type="GO" id="GO:0005886">
    <property type="term" value="C:plasma membrane"/>
    <property type="evidence" value="ECO:0007669"/>
    <property type="project" value="TreeGrafter"/>
</dbReference>
<feature type="compositionally biased region" description="Low complexity" evidence="1">
    <location>
        <begin position="537"/>
        <end position="546"/>
    </location>
</feature>
<feature type="compositionally biased region" description="Pro residues" evidence="1">
    <location>
        <begin position="1307"/>
        <end position="1340"/>
    </location>
</feature>
<feature type="compositionally biased region" description="Polar residues" evidence="1">
    <location>
        <begin position="1386"/>
        <end position="1396"/>
    </location>
</feature>
<dbReference type="GO" id="GO:0051639">
    <property type="term" value="P:actin filament network formation"/>
    <property type="evidence" value="ECO:0007669"/>
    <property type="project" value="TreeGrafter"/>
</dbReference>
<dbReference type="InterPro" id="IPR039895">
    <property type="entry name" value="COBL-like"/>
</dbReference>
<feature type="compositionally biased region" description="Polar residues" evidence="1">
    <location>
        <begin position="1132"/>
        <end position="1143"/>
    </location>
</feature>
<dbReference type="PANTHER" id="PTHR47008">
    <property type="entry name" value="PROTEIN CORDON-BLEU"/>
    <property type="match status" value="1"/>
</dbReference>
<dbReference type="GO" id="GO:0043025">
    <property type="term" value="C:neuronal cell body"/>
    <property type="evidence" value="ECO:0007669"/>
    <property type="project" value="TreeGrafter"/>
</dbReference>
<feature type="compositionally biased region" description="Basic and acidic residues" evidence="1">
    <location>
        <begin position="522"/>
        <end position="533"/>
    </location>
</feature>
<dbReference type="GO" id="GO:0003785">
    <property type="term" value="F:actin monomer binding"/>
    <property type="evidence" value="ECO:0007669"/>
    <property type="project" value="InterPro"/>
</dbReference>
<feature type="compositionally biased region" description="Polar residues" evidence="1">
    <location>
        <begin position="605"/>
        <end position="617"/>
    </location>
</feature>
<dbReference type="PANTHER" id="PTHR47008:SF1">
    <property type="entry name" value="PROTEIN CORDON-BLEU"/>
    <property type="match status" value="1"/>
</dbReference>
<feature type="compositionally biased region" description="Polar residues" evidence="1">
    <location>
        <begin position="569"/>
        <end position="592"/>
    </location>
</feature>
<feature type="region of interest" description="Disordered" evidence="1">
    <location>
        <begin position="1102"/>
        <end position="1200"/>
    </location>
</feature>
<feature type="compositionally biased region" description="Basic and acidic residues" evidence="1">
    <location>
        <begin position="502"/>
        <end position="511"/>
    </location>
</feature>
<dbReference type="Pfam" id="PF02205">
    <property type="entry name" value="WH2"/>
    <property type="match status" value="1"/>
</dbReference>
<evidence type="ECO:0000313" key="4">
    <source>
        <dbReference type="Proteomes" id="UP000579812"/>
    </source>
</evidence>
<feature type="compositionally biased region" description="Polar residues" evidence="1">
    <location>
        <begin position="324"/>
        <end position="334"/>
    </location>
</feature>
<dbReference type="InterPro" id="IPR003124">
    <property type="entry name" value="WH2_dom"/>
</dbReference>
<feature type="region of interest" description="Disordered" evidence="1">
    <location>
        <begin position="1"/>
        <end position="54"/>
    </location>
</feature>
<reference evidence="3 4" key="1">
    <citation type="submission" date="2020-04" db="EMBL/GenBank/DDBJ databases">
        <title>Chromosome-level genome assembly of a cyprinid fish Onychostoma macrolepis by integration of Nanopore Sequencing, Bionano and Hi-C technology.</title>
        <authorList>
            <person name="Wang D."/>
        </authorList>
    </citation>
    <scope>NUCLEOTIDE SEQUENCE [LARGE SCALE GENOMIC DNA]</scope>
    <source>
        <strain evidence="3">SWU-2019</strain>
        <tissue evidence="3">Muscle</tissue>
    </source>
</reference>
<feature type="domain" description="WH2" evidence="2">
    <location>
        <begin position="1350"/>
        <end position="1370"/>
    </location>
</feature>
<dbReference type="GO" id="GO:0001726">
    <property type="term" value="C:ruffle"/>
    <property type="evidence" value="ECO:0007669"/>
    <property type="project" value="TreeGrafter"/>
</dbReference>
<feature type="region of interest" description="Disordered" evidence="1">
    <location>
        <begin position="1293"/>
        <end position="1345"/>
    </location>
</feature>
<sequence length="1396" mass="151701">MNLGDATIRPPVGRRMKTKAPPPPQPPQPAPRRIFRNAVPDGGGSSGGDSKENMLQPSVDLHVSLPSGYQTTVNVDGRKALMDLLVDLCSQYHLNPAYHTLELLSPDAQPVIFKPNALLGALDVSCVLIKERVLEDKVIRKPPPKVPEKTVRLVVNYHRSQKAVVRVNPLVPLHTLVPVICQKCEFDPAHVLLFNDDISHQQLDLDKCLSELGIRELYVLDQTLVLQPKMASTPALNYSAESLHSNSLSGSEKKGLLGFLKFNRRKSKGMSVVASGPCVETRPSTLGQSQSVMNISKMSPKVELKKRRAPAPPTAPTQTLPLTSQINLSSPSSHNHLKKRKAPAPPPTPSPEPVISTSVPTASVRALCIPVPVEKTLLPAPRASTPADDSDLSHSIEDSEPARSICSSSSSDVAAGSSSSSLAEEPVTHQVHVIAAYTTYTPEPEPEPEPKPEPEPELKPEFKPELKPEHKKEAAPQTPKEPPQEPGPSSEDQMAEDPELEMELKMEEMENNRNSGIAWLDSAHESVSEKTAEQEVETASVASSESFADHGYAASEGMAEESVPVSPSERMQSVSPMSLNSSSALPGNQSKDSSSDSDEGCATWGSRQSSGNNQRGHQSIKRQNGYEEDPEITAQIQLTLADLDANLADINHSEGTSVFVDDEIPVSIVDMDIPVTTIDEVLDDDRCSSSECEAALLCSSQNITSQLCAPSEAIENKNNNACGTEEKQSVPERSPFPDIKKQSQETTLKVIEKTMNPSPTNEKPSQDTKLVEQKAVFISETKSKAVTKELKSQKDKVSQKSQSFVRPTVQSVQKIPDERLTTAPMVQRFSTETAYEESTPITRVPTTQGKITQSSFSRFGMKTFTVIPPKPTVSQTKPTGSLVIGAIKIDEQGNMVTRKHISTGPKINGNPSVEASTETSPLDKAKAFWSTTEKQDQSTTINQGPIVNNSDTDVFKPSIVSGVSKLSVETPREETHKEVIILERKPISVVASKPSFPEPAENPSLTAQRRDFSFLIPSRRTSSQYVASAIAKNNSIPNTKTDIKQAPSESIVGVQKPVNQQFNSEVRLTNTHKPATAFKPPENLVPSFGHPKHLQSYLSHVAEKPASSERINSVEKGTLHGEDRTKSLDSHPLNNKIQPSTHMSAHIKPMESSSEEATSINKFPDTSARQTPTDTTRPPLTKKPELHKSEIPSETNQGNLFGPVKKFKPVIFKPVQKETSIHNSLMEAIQSGEGTERLRKVSDLSTKSTVRKPSYNDADNERSVLLSALRAPSNSARLQKTKSGAAKELEQLRNLEEDRNVQRDDISPPPTSSPAFVPPPPPAFGPPPPPPSAPVKPPVVLPAGGNPEVAREALLEAIRSGSGAQRLRKIPVTQTRRQVNGRLGTIQATSPLSYGH</sequence>
<organism evidence="3 4">
    <name type="scientific">Onychostoma macrolepis</name>
    <dbReference type="NCBI Taxonomy" id="369639"/>
    <lineage>
        <taxon>Eukaryota</taxon>
        <taxon>Metazoa</taxon>
        <taxon>Chordata</taxon>
        <taxon>Craniata</taxon>
        <taxon>Vertebrata</taxon>
        <taxon>Euteleostomi</taxon>
        <taxon>Actinopterygii</taxon>
        <taxon>Neopterygii</taxon>
        <taxon>Teleostei</taxon>
        <taxon>Ostariophysi</taxon>
        <taxon>Cypriniformes</taxon>
        <taxon>Cyprinidae</taxon>
        <taxon>Acrossocheilinae</taxon>
        <taxon>Onychostoma</taxon>
    </lineage>
</organism>
<dbReference type="GO" id="GO:1990357">
    <property type="term" value="C:terminal web"/>
    <property type="evidence" value="ECO:0007669"/>
    <property type="project" value="TreeGrafter"/>
</dbReference>
<feature type="region of interest" description="Disordered" evidence="1">
    <location>
        <begin position="1367"/>
        <end position="1396"/>
    </location>
</feature>
<feature type="compositionally biased region" description="Low complexity" evidence="1">
    <location>
        <begin position="402"/>
        <end position="423"/>
    </location>
</feature>
<feature type="compositionally biased region" description="Pro residues" evidence="1">
    <location>
        <begin position="20"/>
        <end position="30"/>
    </location>
</feature>
<evidence type="ECO:0000313" key="3">
    <source>
        <dbReference type="EMBL" id="KAF4103542.1"/>
    </source>
</evidence>
<protein>
    <recommendedName>
        <fullName evidence="2">WH2 domain-containing protein</fullName>
    </recommendedName>
</protein>
<evidence type="ECO:0000259" key="2">
    <source>
        <dbReference type="PROSITE" id="PS51082"/>
    </source>
</evidence>
<accession>A0A7J6CCK7</accession>
<feature type="compositionally biased region" description="Basic and acidic residues" evidence="1">
    <location>
        <begin position="448"/>
        <end position="474"/>
    </location>
</feature>
<dbReference type="CDD" id="cd21801">
    <property type="entry name" value="WH2_Wc_Cobl"/>
    <property type="match status" value="1"/>
</dbReference>
<dbReference type="GO" id="GO:0044295">
    <property type="term" value="C:axonal growth cone"/>
    <property type="evidence" value="ECO:0007669"/>
    <property type="project" value="TreeGrafter"/>
</dbReference>
<feature type="compositionally biased region" description="Polar residues" evidence="1">
    <location>
        <begin position="1167"/>
        <end position="1178"/>
    </location>
</feature>
<feature type="region of interest" description="Disordered" evidence="1">
    <location>
        <begin position="719"/>
        <end position="743"/>
    </location>
</feature>
<dbReference type="Pfam" id="PF09469">
    <property type="entry name" value="Cobl"/>
    <property type="match status" value="1"/>
</dbReference>
<evidence type="ECO:0000256" key="1">
    <source>
        <dbReference type="SAM" id="MobiDB-lite"/>
    </source>
</evidence>
<feature type="compositionally biased region" description="Basic and acidic residues" evidence="1">
    <location>
        <begin position="391"/>
        <end position="401"/>
    </location>
</feature>
<dbReference type="CDD" id="cd21799">
    <property type="entry name" value="WH2_Wa_Cobl"/>
    <property type="match status" value="1"/>
</dbReference>